<keyword evidence="5" id="KW-0677">Repeat</keyword>
<dbReference type="InterPro" id="IPR017871">
    <property type="entry name" value="ABC_transporter-like_CS"/>
</dbReference>
<dbReference type="EMBL" id="ML742082">
    <property type="protein sequence ID" value="KAE8150913.1"/>
    <property type="molecule type" value="Genomic_DNA"/>
</dbReference>
<evidence type="ECO:0000256" key="8">
    <source>
        <dbReference type="ARBA" id="ARBA00022989"/>
    </source>
</evidence>
<dbReference type="GO" id="GO:0005319">
    <property type="term" value="F:lipid transporter activity"/>
    <property type="evidence" value="ECO:0007669"/>
    <property type="project" value="TreeGrafter"/>
</dbReference>
<dbReference type="GO" id="GO:0016020">
    <property type="term" value="C:membrane"/>
    <property type="evidence" value="ECO:0007669"/>
    <property type="project" value="UniProtKB-SubCell"/>
</dbReference>
<evidence type="ECO:0000313" key="13">
    <source>
        <dbReference type="Proteomes" id="UP000325780"/>
    </source>
</evidence>
<name>A0A5N6TX07_ASPAV</name>
<accession>A0A5N6TX07</accession>
<dbReference type="Proteomes" id="UP000325780">
    <property type="component" value="Unassembled WGS sequence"/>
</dbReference>
<dbReference type="GO" id="GO:0140359">
    <property type="term" value="F:ABC-type transporter activity"/>
    <property type="evidence" value="ECO:0007669"/>
    <property type="project" value="InterPro"/>
</dbReference>
<dbReference type="GO" id="GO:0005524">
    <property type="term" value="F:ATP binding"/>
    <property type="evidence" value="ECO:0007669"/>
    <property type="project" value="UniProtKB-KW"/>
</dbReference>
<feature type="transmembrane region" description="Helical" evidence="10">
    <location>
        <begin position="366"/>
        <end position="387"/>
    </location>
</feature>
<feature type="transmembrane region" description="Helical" evidence="10">
    <location>
        <begin position="799"/>
        <end position="821"/>
    </location>
</feature>
<dbReference type="InterPro" id="IPR003439">
    <property type="entry name" value="ABC_transporter-like_ATP-bd"/>
</dbReference>
<reference evidence="12 13" key="1">
    <citation type="submission" date="2019-04" db="EMBL/GenBank/DDBJ databases">
        <title>Friends and foes A comparative genomics study of 23 Aspergillus species from section Flavi.</title>
        <authorList>
            <consortium name="DOE Joint Genome Institute"/>
            <person name="Kjaerbolling I."/>
            <person name="Vesth T."/>
            <person name="Frisvad J.C."/>
            <person name="Nybo J.L."/>
            <person name="Theobald S."/>
            <person name="Kildgaard S."/>
            <person name="Isbrandt T."/>
            <person name="Kuo A."/>
            <person name="Sato A."/>
            <person name="Lyhne E.K."/>
            <person name="Kogle M.E."/>
            <person name="Wiebenga A."/>
            <person name="Kun R.S."/>
            <person name="Lubbers R.J."/>
            <person name="Makela M.R."/>
            <person name="Barry K."/>
            <person name="Chovatia M."/>
            <person name="Clum A."/>
            <person name="Daum C."/>
            <person name="Haridas S."/>
            <person name="He G."/>
            <person name="LaButti K."/>
            <person name="Lipzen A."/>
            <person name="Mondo S."/>
            <person name="Riley R."/>
            <person name="Salamov A."/>
            <person name="Simmons B.A."/>
            <person name="Magnuson J.K."/>
            <person name="Henrissat B."/>
            <person name="Mortensen U.H."/>
            <person name="Larsen T.O."/>
            <person name="Devries R.P."/>
            <person name="Grigoriev I.V."/>
            <person name="Machida M."/>
            <person name="Baker S.E."/>
            <person name="Andersen M.R."/>
        </authorList>
    </citation>
    <scope>NUCLEOTIDE SEQUENCE [LARGE SCALE GENOMIC DNA]</scope>
    <source>
        <strain evidence="12 13">IBT 18842</strain>
    </source>
</reference>
<proteinExistence type="inferred from homology"/>
<evidence type="ECO:0000256" key="4">
    <source>
        <dbReference type="ARBA" id="ARBA00022692"/>
    </source>
</evidence>
<dbReference type="PROSITE" id="PS50893">
    <property type="entry name" value="ABC_TRANSPORTER_2"/>
    <property type="match status" value="2"/>
</dbReference>
<keyword evidence="3" id="KW-0813">Transport</keyword>
<evidence type="ECO:0000313" key="12">
    <source>
        <dbReference type="EMBL" id="KAE8150913.1"/>
    </source>
</evidence>
<keyword evidence="8 10" id="KW-1133">Transmembrane helix</keyword>
<dbReference type="SMART" id="SM00382">
    <property type="entry name" value="AAA"/>
    <property type="match status" value="2"/>
</dbReference>
<keyword evidence="4 10" id="KW-0812">Transmembrane</keyword>
<dbReference type="SUPFAM" id="SSF52540">
    <property type="entry name" value="P-loop containing nucleoside triphosphate hydrolases"/>
    <property type="match status" value="2"/>
</dbReference>
<feature type="domain" description="ABC transporter" evidence="11">
    <location>
        <begin position="1261"/>
        <end position="1486"/>
    </location>
</feature>
<dbReference type="InterPro" id="IPR003593">
    <property type="entry name" value="AAA+_ATPase"/>
</dbReference>
<feature type="transmembrane region" description="Helical" evidence="10">
    <location>
        <begin position="412"/>
        <end position="436"/>
    </location>
</feature>
<dbReference type="Pfam" id="PF00005">
    <property type="entry name" value="ABC_tran"/>
    <property type="match status" value="2"/>
</dbReference>
<dbReference type="Pfam" id="PF12698">
    <property type="entry name" value="ABC2_membrane_3"/>
    <property type="match status" value="1"/>
</dbReference>
<feature type="transmembrane region" description="Helical" evidence="10">
    <location>
        <begin position="1073"/>
        <end position="1092"/>
    </location>
</feature>
<feature type="transmembrane region" description="Helical" evidence="10">
    <location>
        <begin position="992"/>
        <end position="1012"/>
    </location>
</feature>
<evidence type="ECO:0000256" key="9">
    <source>
        <dbReference type="ARBA" id="ARBA00023136"/>
    </source>
</evidence>
<dbReference type="PANTHER" id="PTHR19229:SF36">
    <property type="entry name" value="ATP-BINDING CASSETTE SUB-FAMILY A MEMBER 2"/>
    <property type="match status" value="1"/>
</dbReference>
<feature type="transmembrane region" description="Helical" evidence="10">
    <location>
        <begin position="224"/>
        <end position="245"/>
    </location>
</feature>
<evidence type="ECO:0000256" key="7">
    <source>
        <dbReference type="ARBA" id="ARBA00022840"/>
    </source>
</evidence>
<dbReference type="OrthoDB" id="8061355at2759"/>
<dbReference type="CDD" id="cd03263">
    <property type="entry name" value="ABC_subfamily_A"/>
    <property type="match status" value="2"/>
</dbReference>
<evidence type="ECO:0000256" key="3">
    <source>
        <dbReference type="ARBA" id="ARBA00022448"/>
    </source>
</evidence>
<evidence type="ECO:0000256" key="10">
    <source>
        <dbReference type="SAM" id="Phobius"/>
    </source>
</evidence>
<dbReference type="GO" id="GO:0016887">
    <property type="term" value="F:ATP hydrolysis activity"/>
    <property type="evidence" value="ECO:0007669"/>
    <property type="project" value="InterPro"/>
</dbReference>
<evidence type="ECO:0000256" key="2">
    <source>
        <dbReference type="ARBA" id="ARBA00008869"/>
    </source>
</evidence>
<feature type="transmembrane region" description="Helical" evidence="10">
    <location>
        <begin position="335"/>
        <end position="354"/>
    </location>
</feature>
<feature type="transmembrane region" description="Helical" evidence="10">
    <location>
        <begin position="283"/>
        <end position="302"/>
    </location>
</feature>
<dbReference type="PANTHER" id="PTHR19229">
    <property type="entry name" value="ATP-BINDING CASSETTE TRANSPORTER SUBFAMILY A ABCA"/>
    <property type="match status" value="1"/>
</dbReference>
<feature type="domain" description="ABC transporter" evidence="11">
    <location>
        <begin position="453"/>
        <end position="675"/>
    </location>
</feature>
<evidence type="ECO:0000256" key="6">
    <source>
        <dbReference type="ARBA" id="ARBA00022741"/>
    </source>
</evidence>
<dbReference type="InterPro" id="IPR027417">
    <property type="entry name" value="P-loop_NTPase"/>
</dbReference>
<keyword evidence="9 10" id="KW-0472">Membrane</keyword>
<keyword evidence="6" id="KW-0547">Nucleotide-binding</keyword>
<comment type="subcellular location">
    <subcellularLocation>
        <location evidence="1">Membrane</location>
        <topology evidence="1">Multi-pass membrane protein</topology>
    </subcellularLocation>
</comment>
<evidence type="ECO:0000256" key="1">
    <source>
        <dbReference type="ARBA" id="ARBA00004141"/>
    </source>
</evidence>
<dbReference type="InterPro" id="IPR013525">
    <property type="entry name" value="ABC2_TM"/>
</dbReference>
<keyword evidence="7" id="KW-0067">ATP-binding</keyword>
<evidence type="ECO:0000259" key="11">
    <source>
        <dbReference type="PROSITE" id="PS50893"/>
    </source>
</evidence>
<organism evidence="12 13">
    <name type="scientific">Aspergillus avenaceus</name>
    <dbReference type="NCBI Taxonomy" id="36643"/>
    <lineage>
        <taxon>Eukaryota</taxon>
        <taxon>Fungi</taxon>
        <taxon>Dikarya</taxon>
        <taxon>Ascomycota</taxon>
        <taxon>Pezizomycotina</taxon>
        <taxon>Eurotiomycetes</taxon>
        <taxon>Eurotiomycetidae</taxon>
        <taxon>Eurotiales</taxon>
        <taxon>Aspergillaceae</taxon>
        <taxon>Aspergillus</taxon>
        <taxon>Aspergillus subgen. Circumdati</taxon>
    </lineage>
</organism>
<gene>
    <name evidence="12" type="ORF">BDV25DRAFT_139348</name>
</gene>
<comment type="similarity">
    <text evidence="2">Belongs to the ABC transporter superfamily. ABCA family.</text>
</comment>
<evidence type="ECO:0000256" key="5">
    <source>
        <dbReference type="ARBA" id="ARBA00022737"/>
    </source>
</evidence>
<feature type="transmembrane region" description="Helical" evidence="10">
    <location>
        <begin position="309"/>
        <end position="329"/>
    </location>
</feature>
<dbReference type="PROSITE" id="PS00211">
    <property type="entry name" value="ABC_TRANSPORTER_1"/>
    <property type="match status" value="1"/>
</dbReference>
<keyword evidence="13" id="KW-1185">Reference proteome</keyword>
<sequence length="1585" mass="175311">MVRPSQWRRIFHQTVTLTYKNLLVFYKSPVQTLVRALVLPVAITLLFCLLKDIKDVGDTEHGISHDGAPVKDLSAAISKAPSQRLVFVLNGINDKELNNTIDSVLREPGMSQFDTQIVDDPNTLLKICRQSLHGTSPCFASIIFTTFDQEQAEYIIALDEDVVRNSPMKYKVQQSVLTERLLPIQWAIDSHIGDFVSSPRPIVKTWSGFFDSPLEQLPNEEADYWLSLVHFFVAPLFTFILLAMAHHVSTFVAGERQNAVVELMTAQGVTATPRLISYPVSFYMLYLPGAIICSIMLGELLFMNTPTVLIFSLTLFATVSFIAFSQFIGTFFTKAQLAGLCTSISVFAIGLITMEQTLRGTGSPGVATGLSLIFPPYAWVTVIKNIAMTEAVRRAFPNEKSAQSQGMMNGNLFIPLFIIHILFYTAASFMVEYLLWRVPDKREWFSGTDDVALRVSDLQKTYKGGKKAVKSLDFEAQKGSVTFLLGPNGSGKTTALKCISAMIPMDQGSSIRFSRDGYSFGLCPQNNVLWDSLSVNDHIKIWKKLKLAGNDLSVVQDEDVIAECDLTGKTHSAAGTLSGGQKRRLQLAIGFCGGSKICCIDEASSGLDPLSRRNIWNIIQQGRQYRTTILTTHFLDEADVLADHIVIMCQGRLVCQGTSIALKMQYGENYQIRTDTGNGDDDTMTWKTTSSTEATKKVLELEQAYGRTCNITFPTLEQVFLRTTSKFNTTVQGDGGDGMVGDSAAHNTGAPTVIEEKDDPEGAGNAALDLEGGRSVSVVKQMLVLSKKRYLLLRQRSGWFVYGLNLALPILVAGILSQYLYSWDRLQTCEDNYQRFMNAPNIQYFPIQNQRIPSFARTPGAILAPAKEFAGPVQDGLYLDSLRWIYQANNKDPREQATEALTGRAFVLDLNQFNEAMNKSQGLAGFGLYAPKADQTTFFIDVTPDLSGSQLSGFSYLTNRIVNSKSKQSARKLSTRMRMMRHVDSNHDWRNLPISMLLVIVMVGAVSTASIYPMYERTSNVRALQYSNGVSPFALWAAYLLFDTQFIFVEGLIVWGTLCVMPIQSIWYRPDCILGAFILFGIASYLGTYLFSNLFRRSGFALCFGVHILLLLLYFMAYVLNQFFGPIDSRQDAYNAIQNGLGLLSPAANLARALFLGMNTFDILCGKYGDANTSNPYAYVRYGGVYANLIYQIIFLTTAIGLNEYGSSDWVRRATSWRKAPTKPTSDETLHDDNGDNILLVPRNTALATSTAVPRDGTEILQVQSVSKFFGRSVAVESVTLSIAANETLALLGGNGAGKTTAINMIRGELRPDAGDILVNGISVLRQPRKARVHIGVCPQDDAVDNLTVRQTLEFYAAVKGLKRVKENVDEVMGALDIMSFGDVRARALSGGTKRKLTVAIALLGNPPLILLDEPSTSQDAGAKRNLWRALKRVRANRAILLTTHSMEEAEALASNVAIMRTKLLVAGTMKGLNETYGGAFRLRGVRCANVSSETAKTVIRRLFAQMGMHAMNYADMNGLVQFFIRYERKWLGRILYTMEELKIGSTLDAPEGVNAAGKILEDYTLTEPTLEELFMNVVTESEGM</sequence>
<dbReference type="InterPro" id="IPR026082">
    <property type="entry name" value="ABCA"/>
</dbReference>
<dbReference type="Gene3D" id="3.40.50.300">
    <property type="entry name" value="P-loop containing nucleotide triphosphate hydrolases"/>
    <property type="match status" value="2"/>
</dbReference>
<feature type="transmembrane region" description="Helical" evidence="10">
    <location>
        <begin position="1099"/>
        <end position="1120"/>
    </location>
</feature>
<protein>
    <recommendedName>
        <fullName evidence="11">ABC transporter domain-containing protein</fullName>
    </recommendedName>
</protein>